<keyword evidence="1" id="KW-0732">Signal</keyword>
<keyword evidence="3" id="KW-1185">Reference proteome</keyword>
<proteinExistence type="predicted"/>
<dbReference type="OrthoDB" id="7632609at2"/>
<dbReference type="AlphaFoldDB" id="A0A059FEE2"/>
<dbReference type="Proteomes" id="UP000024816">
    <property type="component" value="Unassembled WGS sequence"/>
</dbReference>
<evidence type="ECO:0000313" key="3">
    <source>
        <dbReference type="Proteomes" id="UP000024816"/>
    </source>
</evidence>
<feature type="chain" id="PRO_5001577293" evidence="1">
    <location>
        <begin position="21"/>
        <end position="166"/>
    </location>
</feature>
<accession>A0A059FEE2</accession>
<sequence>MLKQICIASALALAAGTASASPEFAELWGAKATALASDSAPLLDTARQGRLPVLDDDYVIEVERFAFNATRLGAWTRQAGVPSTIGCRFLSLGEEAENQLEALEGARSARASADALDGLLNLFADARTLSAAAAWSARHAGDQPVTLSQPAPCPEQPLRIDRVAVR</sequence>
<dbReference type="PATRIC" id="fig|1280952.3.peg.1350"/>
<dbReference type="EMBL" id="ARYJ01000004">
    <property type="protein sequence ID" value="KCZ88984.1"/>
    <property type="molecule type" value="Genomic_DNA"/>
</dbReference>
<comment type="caution">
    <text evidence="2">The sequence shown here is derived from an EMBL/GenBank/DDBJ whole genome shotgun (WGS) entry which is preliminary data.</text>
</comment>
<name>A0A059FEE2_9PROT</name>
<feature type="signal peptide" evidence="1">
    <location>
        <begin position="1"/>
        <end position="20"/>
    </location>
</feature>
<dbReference type="RefSeq" id="WP_035580009.1">
    <property type="nucleotide sequence ID" value="NZ_ARYJ01000004.1"/>
</dbReference>
<organism evidence="2 3">
    <name type="scientific">Hyphomonas jannaschiana VP2</name>
    <dbReference type="NCBI Taxonomy" id="1280952"/>
    <lineage>
        <taxon>Bacteria</taxon>
        <taxon>Pseudomonadati</taxon>
        <taxon>Pseudomonadota</taxon>
        <taxon>Alphaproteobacteria</taxon>
        <taxon>Hyphomonadales</taxon>
        <taxon>Hyphomonadaceae</taxon>
        <taxon>Hyphomonas</taxon>
    </lineage>
</organism>
<gene>
    <name evidence="2" type="ORF">HJA_06802</name>
</gene>
<protein>
    <submittedName>
        <fullName evidence="2">Uncharacterized protein</fullName>
    </submittedName>
</protein>
<evidence type="ECO:0000256" key="1">
    <source>
        <dbReference type="SAM" id="SignalP"/>
    </source>
</evidence>
<evidence type="ECO:0000313" key="2">
    <source>
        <dbReference type="EMBL" id="KCZ88984.1"/>
    </source>
</evidence>
<reference evidence="2 3" key="1">
    <citation type="journal article" date="2014" name="Antonie Van Leeuwenhoek">
        <title>Hyphomonas beringensis sp. nov. and Hyphomonas chukchiensis sp. nov., isolated from surface seawater of the Bering Sea and Chukchi Sea.</title>
        <authorList>
            <person name="Li C."/>
            <person name="Lai Q."/>
            <person name="Li G."/>
            <person name="Dong C."/>
            <person name="Wang J."/>
            <person name="Liao Y."/>
            <person name="Shao Z."/>
        </authorList>
    </citation>
    <scope>NUCLEOTIDE SEQUENCE [LARGE SCALE GENOMIC DNA]</scope>
    <source>
        <strain evidence="2 3">VP2</strain>
    </source>
</reference>